<dbReference type="PANTHER" id="PTHR21222:SF1">
    <property type="entry name" value="MIT DOMAIN-CONTAINING PROTEIN 1"/>
    <property type="match status" value="1"/>
</dbReference>
<dbReference type="InterPro" id="IPR052817">
    <property type="entry name" value="MIT_domain_contain_protein1"/>
</dbReference>
<proteinExistence type="predicted"/>
<gene>
    <name evidence="2" type="ORF">g.27279</name>
</gene>
<dbReference type="InterPro" id="IPR032341">
    <property type="entry name" value="MITD1_C"/>
</dbReference>
<sequence length="171" mass="19671">VESYEENTPEYTDNENNRHVQINIKYGSLGYSYESVFGNYLTSDVTLVLVQDPYIRSYHQCQNLLRLSELLVKKCPNLRTIQLLTSEDTSCDQAQWLGKLQSDLSSQHRVSLTVQFSPTLHDRQIKLSNGWVIKIGRGLDYFKPPRGKFSLGCHDLDLRPCLATTVDIFRL</sequence>
<dbReference type="EMBL" id="GECU01001137">
    <property type="protein sequence ID" value="JAT06570.1"/>
    <property type="molecule type" value="Transcribed_RNA"/>
</dbReference>
<dbReference type="Gene3D" id="3.30.870.30">
    <property type="entry name" value="MITD, C-terminal phospholipase D-like domain"/>
    <property type="match status" value="1"/>
</dbReference>
<evidence type="ECO:0000313" key="2">
    <source>
        <dbReference type="EMBL" id="JAT06570.1"/>
    </source>
</evidence>
<reference evidence="2" key="1">
    <citation type="submission" date="2015-11" db="EMBL/GenBank/DDBJ databases">
        <title>De novo transcriptome assembly of four potential Pierce s Disease insect vectors from Arizona vineyards.</title>
        <authorList>
            <person name="Tassone E.E."/>
        </authorList>
    </citation>
    <scope>NUCLEOTIDE SEQUENCE</scope>
</reference>
<protein>
    <recommendedName>
        <fullName evidence="1">MITD1 C-terminal phospholipase D-like domain-containing protein</fullName>
    </recommendedName>
</protein>
<accession>A0A1B6K545</accession>
<dbReference type="Pfam" id="PF16565">
    <property type="entry name" value="MIT_C"/>
    <property type="match status" value="1"/>
</dbReference>
<feature type="non-terminal residue" evidence="2">
    <location>
        <position position="1"/>
    </location>
</feature>
<dbReference type="InterPro" id="IPR038113">
    <property type="entry name" value="MITD1_C_sf"/>
</dbReference>
<name>A0A1B6K545_9HEMI</name>
<dbReference type="PANTHER" id="PTHR21222">
    <property type="entry name" value="MIT DOMAIN-CONTAINING PROTEIN 1"/>
    <property type="match status" value="1"/>
</dbReference>
<evidence type="ECO:0000259" key="1">
    <source>
        <dbReference type="Pfam" id="PF16565"/>
    </source>
</evidence>
<feature type="domain" description="MITD1 C-terminal phospholipase D-like" evidence="1">
    <location>
        <begin position="30"/>
        <end position="170"/>
    </location>
</feature>
<organism evidence="2">
    <name type="scientific">Homalodisca liturata</name>
    <dbReference type="NCBI Taxonomy" id="320908"/>
    <lineage>
        <taxon>Eukaryota</taxon>
        <taxon>Metazoa</taxon>
        <taxon>Ecdysozoa</taxon>
        <taxon>Arthropoda</taxon>
        <taxon>Hexapoda</taxon>
        <taxon>Insecta</taxon>
        <taxon>Pterygota</taxon>
        <taxon>Neoptera</taxon>
        <taxon>Paraneoptera</taxon>
        <taxon>Hemiptera</taxon>
        <taxon>Auchenorrhyncha</taxon>
        <taxon>Membracoidea</taxon>
        <taxon>Cicadellidae</taxon>
        <taxon>Cicadellinae</taxon>
        <taxon>Proconiini</taxon>
        <taxon>Homalodisca</taxon>
    </lineage>
</organism>
<dbReference type="AlphaFoldDB" id="A0A1B6K545"/>